<keyword evidence="1" id="KW-0949">S-adenosyl-L-methionine</keyword>
<evidence type="ECO:0000259" key="5">
    <source>
        <dbReference type="PROSITE" id="PS51918"/>
    </source>
</evidence>
<dbReference type="PANTHER" id="PTHR11228">
    <property type="entry name" value="RADICAL SAM DOMAIN PROTEIN"/>
    <property type="match status" value="1"/>
</dbReference>
<evidence type="ECO:0000313" key="6">
    <source>
        <dbReference type="EMBL" id="NGO09421.1"/>
    </source>
</evidence>
<evidence type="ECO:0000313" key="7">
    <source>
        <dbReference type="Proteomes" id="UP000472335"/>
    </source>
</evidence>
<proteinExistence type="predicted"/>
<feature type="domain" description="Radical SAM core" evidence="5">
    <location>
        <begin position="9"/>
        <end position="218"/>
    </location>
</feature>
<dbReference type="PANTHER" id="PTHR11228:SF7">
    <property type="entry name" value="PQQA PEPTIDE CYCLASE"/>
    <property type="match status" value="1"/>
</dbReference>
<dbReference type="InterPro" id="IPR013785">
    <property type="entry name" value="Aldolase_TIM"/>
</dbReference>
<dbReference type="GO" id="GO:0051536">
    <property type="term" value="F:iron-sulfur cluster binding"/>
    <property type="evidence" value="ECO:0007669"/>
    <property type="project" value="UniProtKB-KW"/>
</dbReference>
<gene>
    <name evidence="6" type="ORF">G5C60_17915</name>
</gene>
<dbReference type="Gene3D" id="3.20.20.70">
    <property type="entry name" value="Aldolase class I"/>
    <property type="match status" value="1"/>
</dbReference>
<dbReference type="InterPro" id="IPR007197">
    <property type="entry name" value="rSAM"/>
</dbReference>
<evidence type="ECO:0000256" key="3">
    <source>
        <dbReference type="ARBA" id="ARBA00023004"/>
    </source>
</evidence>
<dbReference type="Proteomes" id="UP000472335">
    <property type="component" value="Unassembled WGS sequence"/>
</dbReference>
<accession>A0A6G4V611</accession>
<protein>
    <submittedName>
        <fullName evidence="6">Radical SAM protein</fullName>
    </submittedName>
</protein>
<dbReference type="AlphaFoldDB" id="A0A6G4V611"/>
<dbReference type="SFLD" id="SFLDS00029">
    <property type="entry name" value="Radical_SAM"/>
    <property type="match status" value="1"/>
</dbReference>
<keyword evidence="2" id="KW-0479">Metal-binding</keyword>
<reference evidence="6 7" key="1">
    <citation type="submission" date="2020-02" db="EMBL/GenBank/DDBJ databases">
        <title>Whole-genome analyses of novel actinobacteria.</title>
        <authorList>
            <person name="Sahin N."/>
            <person name="Gencbay T."/>
        </authorList>
    </citation>
    <scope>NUCLEOTIDE SEQUENCE [LARGE SCALE GENOMIC DNA]</scope>
    <source>
        <strain evidence="6 7">HC44</strain>
    </source>
</reference>
<keyword evidence="4" id="KW-0411">Iron-sulfur</keyword>
<dbReference type="GO" id="GO:0003824">
    <property type="term" value="F:catalytic activity"/>
    <property type="evidence" value="ECO:0007669"/>
    <property type="project" value="InterPro"/>
</dbReference>
<dbReference type="Pfam" id="PF04055">
    <property type="entry name" value="Radical_SAM"/>
    <property type="match status" value="1"/>
</dbReference>
<dbReference type="EMBL" id="JAAKZY010000050">
    <property type="protein sequence ID" value="NGO09421.1"/>
    <property type="molecule type" value="Genomic_DNA"/>
</dbReference>
<sequence length="405" mass="44372">MHLLDVLEVRSRPAAAVMLALTRRCPLKCRHCSTESLMNSEQHDAEIFENFVAGFTPENRPDYVLMSGGEVLLRPRLVQRIAERCREVGAQTHILSGMFFARSARVPDRIMAAIDAVDHFSASLDTYHEEEVPREDVLRVLRQLLDAGKDVSLQVVGLDEEDPYLVEATGDIREALDDRAPIWVSLVQAGGRAKEWLDDELIRRGVRPTRAQQDGSGSPAVDPHRLLPAPCSLAAWPLVSFDGTVVACCNQDVVDGLGGRLPAHLRLGHAAEDPWEELRRRHLDRHLLRGIRAFGPQYLADQAGAGCGEGYCASCFKLSADPATSAGVRALMHRPSTVLMEQQITRMVDQVGPAGFARRYGTRRYGHLLLLGHPDSAELQAQYTAEGKAGPGAAQAGEEVLKCAG</sequence>
<comment type="caution">
    <text evidence="6">The sequence shown here is derived from an EMBL/GenBank/DDBJ whole genome shotgun (WGS) entry which is preliminary data.</text>
</comment>
<keyword evidence="7" id="KW-1185">Reference proteome</keyword>
<dbReference type="RefSeq" id="WP_165260375.1">
    <property type="nucleotide sequence ID" value="NZ_JAAKZY010000050.1"/>
</dbReference>
<evidence type="ECO:0000256" key="4">
    <source>
        <dbReference type="ARBA" id="ARBA00023014"/>
    </source>
</evidence>
<keyword evidence="3" id="KW-0408">Iron</keyword>
<dbReference type="CDD" id="cd01335">
    <property type="entry name" value="Radical_SAM"/>
    <property type="match status" value="1"/>
</dbReference>
<organism evidence="6 7">
    <name type="scientific">Streptomyces scabichelini</name>
    <dbReference type="NCBI Taxonomy" id="2711217"/>
    <lineage>
        <taxon>Bacteria</taxon>
        <taxon>Bacillati</taxon>
        <taxon>Actinomycetota</taxon>
        <taxon>Actinomycetes</taxon>
        <taxon>Kitasatosporales</taxon>
        <taxon>Streptomycetaceae</taxon>
        <taxon>Streptomyces</taxon>
    </lineage>
</organism>
<evidence type="ECO:0000256" key="1">
    <source>
        <dbReference type="ARBA" id="ARBA00022691"/>
    </source>
</evidence>
<dbReference type="InterPro" id="IPR050377">
    <property type="entry name" value="Radical_SAM_PqqE_MftC-like"/>
</dbReference>
<dbReference type="SUPFAM" id="SSF102114">
    <property type="entry name" value="Radical SAM enzymes"/>
    <property type="match status" value="1"/>
</dbReference>
<name>A0A6G4V611_9ACTN</name>
<evidence type="ECO:0000256" key="2">
    <source>
        <dbReference type="ARBA" id="ARBA00022723"/>
    </source>
</evidence>
<dbReference type="InterPro" id="IPR058240">
    <property type="entry name" value="rSAM_sf"/>
</dbReference>
<dbReference type="PROSITE" id="PS51918">
    <property type="entry name" value="RADICAL_SAM"/>
    <property type="match status" value="1"/>
</dbReference>
<dbReference type="GO" id="GO:0046872">
    <property type="term" value="F:metal ion binding"/>
    <property type="evidence" value="ECO:0007669"/>
    <property type="project" value="UniProtKB-KW"/>
</dbReference>